<dbReference type="Proteomes" id="UP000243807">
    <property type="component" value="Chromosome"/>
</dbReference>
<dbReference type="CDD" id="cd00657">
    <property type="entry name" value="Ferritin_like"/>
    <property type="match status" value="1"/>
</dbReference>
<evidence type="ECO:0008006" key="3">
    <source>
        <dbReference type="Google" id="ProtNLM"/>
    </source>
</evidence>
<keyword evidence="2" id="KW-1185">Reference proteome</keyword>
<reference evidence="1 2" key="1">
    <citation type="submission" date="2017-01" db="EMBL/GenBank/DDBJ databases">
        <title>Draft sequence of Acidihalobacter ferrooxidans strain DSM 14175 (strain V8).</title>
        <authorList>
            <person name="Khaleque H.N."/>
            <person name="Ramsay J.P."/>
            <person name="Murphy R.J.T."/>
            <person name="Kaksonen A.H."/>
            <person name="Boxall N.J."/>
            <person name="Watkin E.L.J."/>
        </authorList>
    </citation>
    <scope>NUCLEOTIDE SEQUENCE [LARGE SCALE GENOMIC DNA]</scope>
    <source>
        <strain evidence="1 2">V8</strain>
    </source>
</reference>
<proteinExistence type="predicted"/>
<gene>
    <name evidence="1" type="ORF">BW247_04025</name>
</gene>
<dbReference type="STRING" id="1765967.BW247_04025"/>
<dbReference type="InterPro" id="IPR006311">
    <property type="entry name" value="TAT_signal"/>
</dbReference>
<dbReference type="Pfam" id="PF13668">
    <property type="entry name" value="Ferritin_2"/>
    <property type="match status" value="1"/>
</dbReference>
<dbReference type="InterPro" id="IPR009078">
    <property type="entry name" value="Ferritin-like_SF"/>
</dbReference>
<evidence type="ECO:0000313" key="1">
    <source>
        <dbReference type="EMBL" id="APZ42360.1"/>
    </source>
</evidence>
<name>A0A1P8UEV5_9GAMM</name>
<dbReference type="SUPFAM" id="SSF47240">
    <property type="entry name" value="Ferritin-like"/>
    <property type="match status" value="1"/>
</dbReference>
<sequence length="206" mass="21247">MSTENDRLIELPRRNFLRTTAVLSVGAAAAGILAGCTNANASGSMAATGMSENKNAALLNVALGLEYQAIAAYQVGAESGLIKDKKVLDLALQFQGQHKQHAAALKKLVTELNATPVAQKAPLSAPIGKLAAAYGIPAGNLHSQADVLHYAAGLEEGAAKAYLSTVPKFTMPDLAHAAASIEGDEAMHWAVLRGALGLNPVPVAFI</sequence>
<protein>
    <recommendedName>
        <fullName evidence="3">Ferritin</fullName>
    </recommendedName>
</protein>
<dbReference type="RefSeq" id="WP_076835916.1">
    <property type="nucleotide sequence ID" value="NZ_CP019434.1"/>
</dbReference>
<dbReference type="PROSITE" id="PS51318">
    <property type="entry name" value="TAT"/>
    <property type="match status" value="1"/>
</dbReference>
<dbReference type="InterPro" id="IPR012347">
    <property type="entry name" value="Ferritin-like"/>
</dbReference>
<accession>A0A1P8UEV5</accession>
<dbReference type="Gene3D" id="1.20.1260.10">
    <property type="match status" value="1"/>
</dbReference>
<organism evidence="1 2">
    <name type="scientific">Acidihalobacter ferrooxydans</name>
    <dbReference type="NCBI Taxonomy" id="1765967"/>
    <lineage>
        <taxon>Bacteria</taxon>
        <taxon>Pseudomonadati</taxon>
        <taxon>Pseudomonadota</taxon>
        <taxon>Gammaproteobacteria</taxon>
        <taxon>Chromatiales</taxon>
        <taxon>Ectothiorhodospiraceae</taxon>
        <taxon>Acidihalobacter</taxon>
    </lineage>
</organism>
<dbReference type="EMBL" id="CP019434">
    <property type="protein sequence ID" value="APZ42360.1"/>
    <property type="molecule type" value="Genomic_DNA"/>
</dbReference>
<dbReference type="AlphaFoldDB" id="A0A1P8UEV5"/>
<dbReference type="OrthoDB" id="7571942at2"/>
<evidence type="ECO:0000313" key="2">
    <source>
        <dbReference type="Proteomes" id="UP000243807"/>
    </source>
</evidence>
<dbReference type="KEGG" id="afy:BW247_04025"/>